<reference evidence="2" key="3">
    <citation type="submission" date="2015-02" db="UniProtKB">
        <authorList>
            <consortium name="EnsemblProtists"/>
        </authorList>
    </citation>
    <scope>IDENTIFICATION</scope>
    <source>
        <strain evidence="2">DAOM BR144</strain>
    </source>
</reference>
<reference evidence="3" key="2">
    <citation type="submission" date="2010-04" db="EMBL/GenBank/DDBJ databases">
        <authorList>
            <person name="Buell R."/>
            <person name="Hamilton J."/>
            <person name="Hostetler J."/>
        </authorList>
    </citation>
    <scope>NUCLEOTIDE SEQUENCE [LARGE SCALE GENOMIC DNA]</scope>
    <source>
        <strain evidence="3">DAOM:BR144</strain>
    </source>
</reference>
<proteinExistence type="predicted"/>
<evidence type="ECO:0000256" key="1">
    <source>
        <dbReference type="SAM" id="MobiDB-lite"/>
    </source>
</evidence>
<dbReference type="eggNOG" id="ENOG502SJ4W">
    <property type="taxonomic scope" value="Eukaryota"/>
</dbReference>
<evidence type="ECO:0000313" key="2">
    <source>
        <dbReference type="EnsemblProtists" id="PYU1_T006143"/>
    </source>
</evidence>
<dbReference type="EMBL" id="GL376625">
    <property type="status" value="NOT_ANNOTATED_CDS"/>
    <property type="molecule type" value="Genomic_DNA"/>
</dbReference>
<dbReference type="Proteomes" id="UP000019132">
    <property type="component" value="Unassembled WGS sequence"/>
</dbReference>
<dbReference type="VEuPathDB" id="FungiDB:PYU1_G006131"/>
<reference evidence="3" key="1">
    <citation type="journal article" date="2010" name="Genome Biol.">
        <title>Genome sequence of the necrotrophic plant pathogen Pythium ultimum reveals original pathogenicity mechanisms and effector repertoire.</title>
        <authorList>
            <person name="Levesque C.A."/>
            <person name="Brouwer H."/>
            <person name="Cano L."/>
            <person name="Hamilton J.P."/>
            <person name="Holt C."/>
            <person name="Huitema E."/>
            <person name="Raffaele S."/>
            <person name="Robideau G.P."/>
            <person name="Thines M."/>
            <person name="Win J."/>
            <person name="Zerillo M.M."/>
            <person name="Beakes G.W."/>
            <person name="Boore J.L."/>
            <person name="Busam D."/>
            <person name="Dumas B."/>
            <person name="Ferriera S."/>
            <person name="Fuerstenberg S.I."/>
            <person name="Gachon C.M."/>
            <person name="Gaulin E."/>
            <person name="Govers F."/>
            <person name="Grenville-Briggs L."/>
            <person name="Horner N."/>
            <person name="Hostetler J."/>
            <person name="Jiang R.H."/>
            <person name="Johnson J."/>
            <person name="Krajaejun T."/>
            <person name="Lin H."/>
            <person name="Meijer H.J."/>
            <person name="Moore B."/>
            <person name="Morris P."/>
            <person name="Phuntmart V."/>
            <person name="Puiu D."/>
            <person name="Shetty J."/>
            <person name="Stajich J.E."/>
            <person name="Tripathy S."/>
            <person name="Wawra S."/>
            <person name="van West P."/>
            <person name="Whitty B.R."/>
            <person name="Coutinho P.M."/>
            <person name="Henrissat B."/>
            <person name="Martin F."/>
            <person name="Thomas P.D."/>
            <person name="Tyler B.M."/>
            <person name="De Vries R.P."/>
            <person name="Kamoun S."/>
            <person name="Yandell M."/>
            <person name="Tisserat N."/>
            <person name="Buell C.R."/>
        </authorList>
    </citation>
    <scope>NUCLEOTIDE SEQUENCE</scope>
    <source>
        <strain evidence="3">DAOM:BR144</strain>
    </source>
</reference>
<feature type="compositionally biased region" description="Acidic residues" evidence="1">
    <location>
        <begin position="205"/>
        <end position="233"/>
    </location>
</feature>
<protein>
    <submittedName>
        <fullName evidence="2">Uncharacterized protein</fullName>
    </submittedName>
</protein>
<dbReference type="AlphaFoldDB" id="K3WMF1"/>
<sequence length="269" mass="29881">MKELENVMLTGVQGTSAGVFAFMEHWETNKQRTVDVGIDQGESSRSFYDTALGVMKRIREKWSNEAEEDGIKPPKRVVIQLRNLTLEPDFRSGHLKTFCTKGNKLIKDLKKSHPWLFITVESDGVEQEGEISAFSTVGKIVFSTKGSNLARLKQLQVLAPARYDLLTNDDAISPRKRHAESSDISDSESGYGSVLEETASSASDASDDEDEDEDDEDDEDTEDRISYSDEEVAEQNASPTKKNQSDSEDSVSDDDKDSDDSAADSDDFE</sequence>
<evidence type="ECO:0000313" key="3">
    <source>
        <dbReference type="Proteomes" id="UP000019132"/>
    </source>
</evidence>
<feature type="compositionally biased region" description="Acidic residues" evidence="1">
    <location>
        <begin position="246"/>
        <end position="269"/>
    </location>
</feature>
<dbReference type="HOGENOM" id="CLU_1036171_0_0_1"/>
<dbReference type="EnsemblProtists" id="PYU1_T006143">
    <property type="protein sequence ID" value="PYU1_T006143"/>
    <property type="gene ID" value="PYU1_G006131"/>
</dbReference>
<name>K3WMF1_GLOUD</name>
<feature type="region of interest" description="Disordered" evidence="1">
    <location>
        <begin position="174"/>
        <end position="269"/>
    </location>
</feature>
<organism evidence="2 3">
    <name type="scientific">Globisporangium ultimum (strain ATCC 200006 / CBS 805.95 / DAOM BR144)</name>
    <name type="common">Pythium ultimum</name>
    <dbReference type="NCBI Taxonomy" id="431595"/>
    <lineage>
        <taxon>Eukaryota</taxon>
        <taxon>Sar</taxon>
        <taxon>Stramenopiles</taxon>
        <taxon>Oomycota</taxon>
        <taxon>Peronosporomycetes</taxon>
        <taxon>Pythiales</taxon>
        <taxon>Pythiaceae</taxon>
        <taxon>Globisporangium</taxon>
    </lineage>
</organism>
<accession>K3WMF1</accession>
<dbReference type="InParanoid" id="K3WMF1"/>
<keyword evidence="3" id="KW-1185">Reference proteome</keyword>